<accession>A0A5K3EI81</accession>
<dbReference type="AlphaFoldDB" id="A0A5K3EI81"/>
<protein>
    <submittedName>
        <fullName evidence="1">Uncharacterized protein</fullName>
    </submittedName>
</protein>
<sequence length="186" mass="20160">MGIKEPALTPSGSLLESNVYAVLLVDHITSDVNGDALTELVQLFAGHSFVFRAQDEVVGVLGPRLDGRLRGLRPATRLARVVLLVGACWLQVGPLGVEQVCLVLIAPRHLQVLLRLTVPPIHEEPRAASGVLAACRLGCLIISTFRFYGKRWTGQILVAAKSFLEFRGISDRPLFNSASVGEQVKN</sequence>
<evidence type="ECO:0000313" key="1">
    <source>
        <dbReference type="WBParaSite" id="MCU_000384-RA"/>
    </source>
</evidence>
<dbReference type="WBParaSite" id="MCU_000384-RA">
    <property type="protein sequence ID" value="MCU_000384-RA"/>
    <property type="gene ID" value="MCU_000384"/>
</dbReference>
<reference evidence="1" key="1">
    <citation type="submission" date="2019-11" db="UniProtKB">
        <authorList>
            <consortium name="WormBaseParasite"/>
        </authorList>
    </citation>
    <scope>IDENTIFICATION</scope>
</reference>
<proteinExistence type="predicted"/>
<name>A0A5K3EI81_MESCO</name>
<organism evidence="1">
    <name type="scientific">Mesocestoides corti</name>
    <name type="common">Flatworm</name>
    <dbReference type="NCBI Taxonomy" id="53468"/>
    <lineage>
        <taxon>Eukaryota</taxon>
        <taxon>Metazoa</taxon>
        <taxon>Spiralia</taxon>
        <taxon>Lophotrochozoa</taxon>
        <taxon>Platyhelminthes</taxon>
        <taxon>Cestoda</taxon>
        <taxon>Eucestoda</taxon>
        <taxon>Cyclophyllidea</taxon>
        <taxon>Mesocestoididae</taxon>
        <taxon>Mesocestoides</taxon>
    </lineage>
</organism>